<feature type="active site" description="Charge relay system" evidence="8">
    <location>
        <position position="797"/>
    </location>
</feature>
<dbReference type="InterPro" id="IPR028204">
    <property type="entry name" value="Tricorn_C1"/>
</dbReference>
<dbReference type="SUPFAM" id="SSF82171">
    <property type="entry name" value="DPP6 N-terminal domain-like"/>
    <property type="match status" value="1"/>
</dbReference>
<dbReference type="GO" id="GO:0008236">
    <property type="term" value="F:serine-type peptidase activity"/>
    <property type="evidence" value="ECO:0007669"/>
    <property type="project" value="UniProtKB-UniRule"/>
</dbReference>
<comment type="subcellular location">
    <subcellularLocation>
        <location evidence="1 7">Cytoplasm</location>
    </subcellularLocation>
</comment>
<organism evidence="13 14">
    <name type="scientific">Bacteroides uniformis (strain ATCC 8492 / DSM 6597 / CCUG 4942 / CIP 103695 / JCM 5828 / KCTC 5204 / NCTC 13054 / VPI 0061)</name>
    <dbReference type="NCBI Taxonomy" id="411479"/>
    <lineage>
        <taxon>Bacteria</taxon>
        <taxon>Pseudomonadati</taxon>
        <taxon>Bacteroidota</taxon>
        <taxon>Bacteroidia</taxon>
        <taxon>Bacteroidales</taxon>
        <taxon>Bacteroidaceae</taxon>
        <taxon>Bacteroides</taxon>
    </lineage>
</organism>
<dbReference type="EC" id="3.4.21.-" evidence="7"/>
<keyword evidence="6 7" id="KW-0720">Serine protease</keyword>
<dbReference type="SUPFAM" id="SSF69304">
    <property type="entry name" value="Tricorn protease N-terminal domain"/>
    <property type="match status" value="1"/>
</dbReference>
<dbReference type="Pfam" id="PF07676">
    <property type="entry name" value="PD40"/>
    <property type="match status" value="2"/>
</dbReference>
<dbReference type="GO" id="GO:0005737">
    <property type="term" value="C:cytoplasm"/>
    <property type="evidence" value="ECO:0007669"/>
    <property type="project" value="UniProtKB-SubCell"/>
</dbReference>
<dbReference type="Gene3D" id="3.30.750.44">
    <property type="match status" value="1"/>
</dbReference>
<reference evidence="13" key="2">
    <citation type="submission" date="2013-11" db="EMBL/GenBank/DDBJ databases">
        <title>Draft genome sequence of Bacteroides uniformis (ATCC 8492).</title>
        <authorList>
            <person name="Sudarsanam P."/>
            <person name="Ley R."/>
            <person name="Guruge J."/>
            <person name="Turnbaugh P.J."/>
            <person name="Mahowald M."/>
            <person name="Liep D."/>
            <person name="Gordon J."/>
        </authorList>
    </citation>
    <scope>NUCLEOTIDE SEQUENCE</scope>
    <source>
        <strain evidence="13">ATCC 8492</strain>
    </source>
</reference>
<keyword evidence="3 7" id="KW-0963">Cytoplasm</keyword>
<keyword evidence="14" id="KW-1185">Reference proteome</keyword>
<evidence type="ECO:0000256" key="3">
    <source>
        <dbReference type="ARBA" id="ARBA00022490"/>
    </source>
</evidence>
<dbReference type="InterPro" id="IPR029045">
    <property type="entry name" value="ClpP/crotonase-like_dom_sf"/>
</dbReference>
<dbReference type="InterPro" id="IPR029414">
    <property type="entry name" value="Tricorn_PDZ"/>
</dbReference>
<dbReference type="PIRSF" id="PIRSF036421">
    <property type="entry name" value="Tricorn_protease"/>
    <property type="match status" value="1"/>
</dbReference>
<dbReference type="InterPro" id="IPR012393">
    <property type="entry name" value="Tricorn_protease"/>
</dbReference>
<keyword evidence="5 7" id="KW-0378">Hydrolase</keyword>
<dbReference type="SUPFAM" id="SSF50156">
    <property type="entry name" value="PDZ domain-like"/>
    <property type="match status" value="1"/>
</dbReference>
<dbReference type="Pfam" id="PF14684">
    <property type="entry name" value="Tricorn_C1"/>
    <property type="match status" value="1"/>
</dbReference>
<dbReference type="EMBL" id="AAYH02000046">
    <property type="protein sequence ID" value="EDO53118.1"/>
    <property type="molecule type" value="Genomic_DNA"/>
</dbReference>
<dbReference type="Gene3D" id="2.30.42.10">
    <property type="match status" value="1"/>
</dbReference>
<dbReference type="PANTHER" id="PTHR43253">
    <property type="entry name" value="TRICORN PROTEASE HOMOLOG 2-RELATED"/>
    <property type="match status" value="1"/>
</dbReference>
<comment type="function">
    <text evidence="7">Degrades oligopeptides.</text>
</comment>
<evidence type="ECO:0000256" key="1">
    <source>
        <dbReference type="ARBA" id="ARBA00004496"/>
    </source>
</evidence>
<feature type="domain" description="Tricorn protease C1" evidence="11">
    <location>
        <begin position="734"/>
        <end position="791"/>
    </location>
</feature>
<dbReference type="PANTHER" id="PTHR43253:SF1">
    <property type="entry name" value="TRICORN PROTEASE HOMOLOG 2-RELATED"/>
    <property type="match status" value="1"/>
</dbReference>
<evidence type="ECO:0000259" key="10">
    <source>
        <dbReference type="Pfam" id="PF03572"/>
    </source>
</evidence>
<dbReference type="CDD" id="cd07562">
    <property type="entry name" value="Peptidase_S41_TRI"/>
    <property type="match status" value="1"/>
</dbReference>
<dbReference type="Pfam" id="PF26549">
    <property type="entry name" value="Tricorn_N"/>
    <property type="match status" value="1"/>
</dbReference>
<feature type="domain" description="Tail specific protease" evidence="10">
    <location>
        <begin position="925"/>
        <end position="1081"/>
    </location>
</feature>
<evidence type="ECO:0000313" key="13">
    <source>
        <dbReference type="EMBL" id="EDO53118.1"/>
    </source>
</evidence>
<dbReference type="InterPro" id="IPR011659">
    <property type="entry name" value="WD40"/>
</dbReference>
<dbReference type="SUPFAM" id="SSF50960">
    <property type="entry name" value="TolB, C-terminal domain"/>
    <property type="match status" value="1"/>
</dbReference>
<protein>
    <recommendedName>
        <fullName evidence="7">Tricorn protease homolog</fullName>
        <ecNumber evidence="7">3.4.21.-</ecNumber>
    </recommendedName>
</protein>
<evidence type="ECO:0000256" key="9">
    <source>
        <dbReference type="SAM" id="MobiDB-lite"/>
    </source>
</evidence>
<dbReference type="InterPro" id="IPR011042">
    <property type="entry name" value="6-blade_b-propeller_TolB-like"/>
</dbReference>
<dbReference type="GO" id="GO:0006508">
    <property type="term" value="P:proteolysis"/>
    <property type="evidence" value="ECO:0007669"/>
    <property type="project" value="UniProtKB-UniRule"/>
</dbReference>
<dbReference type="InterPro" id="IPR036034">
    <property type="entry name" value="PDZ_sf"/>
</dbReference>
<evidence type="ECO:0000313" key="14">
    <source>
        <dbReference type="Proteomes" id="UP000004110"/>
    </source>
</evidence>
<name>A0ABC9N8L4_BACUC</name>
<evidence type="ECO:0000256" key="6">
    <source>
        <dbReference type="ARBA" id="ARBA00022825"/>
    </source>
</evidence>
<accession>A0ABC9N8L4</accession>
<evidence type="ECO:0000256" key="8">
    <source>
        <dbReference type="PIRSR" id="PIRSR036421-1"/>
    </source>
</evidence>
<evidence type="ECO:0000259" key="12">
    <source>
        <dbReference type="Pfam" id="PF14685"/>
    </source>
</evidence>
<dbReference type="Pfam" id="PF14685">
    <property type="entry name" value="PDZ_Tricorn"/>
    <property type="match status" value="1"/>
</dbReference>
<dbReference type="SUPFAM" id="SSF52096">
    <property type="entry name" value="ClpP/crotonase"/>
    <property type="match status" value="1"/>
</dbReference>
<gene>
    <name evidence="13" type="ORF">BACUNI_03133</name>
</gene>
<dbReference type="Gene3D" id="2.120.10.60">
    <property type="entry name" value="Tricorn protease N-terminal domain"/>
    <property type="match status" value="2"/>
</dbReference>
<reference evidence="13" key="1">
    <citation type="submission" date="2007-06" db="EMBL/GenBank/DDBJ databases">
        <authorList>
            <person name="Fulton L."/>
            <person name="Clifton S."/>
            <person name="Fulton B."/>
            <person name="Xu J."/>
            <person name="Minx P."/>
            <person name="Pepin K.H."/>
            <person name="Johnson M."/>
            <person name="Thiruvilangam P."/>
            <person name="Bhonagiri V."/>
            <person name="Nash W.E."/>
            <person name="Mardis E.R."/>
            <person name="Wilson R.K."/>
        </authorList>
    </citation>
    <scope>NUCLEOTIDE SEQUENCE [LARGE SCALE GENOMIC DNA]</scope>
    <source>
        <strain evidence="13">ATCC 8492</strain>
    </source>
</reference>
<feature type="active site" description="Nucleophile" evidence="8">
    <location>
        <position position="1014"/>
    </location>
</feature>
<evidence type="ECO:0000256" key="2">
    <source>
        <dbReference type="ARBA" id="ARBA00008524"/>
    </source>
</evidence>
<proteinExistence type="inferred from homology"/>
<dbReference type="AlphaFoldDB" id="A0ABC9N8L4"/>
<dbReference type="Proteomes" id="UP000004110">
    <property type="component" value="Unassembled WGS sequence"/>
</dbReference>
<comment type="similarity">
    <text evidence="2 7">Belongs to the peptidase S41B family.</text>
</comment>
<feature type="domain" description="Tricorn protease PDZ" evidence="12">
    <location>
        <begin position="834"/>
        <end position="883"/>
    </location>
</feature>
<dbReference type="Gene3D" id="3.90.226.10">
    <property type="entry name" value="2-enoyl-CoA Hydratase, Chain A, domain 1"/>
    <property type="match status" value="1"/>
</dbReference>
<sequence length="1111" mass="124989">MISKPHGLFPKGKVVRFFYSPKTRIIMKKLLLGIAAACLAGFTFAQDAPLWMRHSVISPDGTTIAFTYKGDIYTVPVAGGRAMQITTNPAYDTAPVWSPDSKRIAFASDRMGSLDVYIVAKDGGEPRRLTTHSGSETPLAFTDAGHVLFSAGIMPSAEAVVFPSNGQFNQVYRVSVEGGRPTMISSMPMECISINKEGAMLYQDKKGYEDYWRKHHVSPIARDIWMYTPGKEPQYRQLTTFGGEDREPVWAPDGKTFYYLSEENGSFNIYRRTPGDAKAVQLTHYTKNPVRYLSAATDGRLCYGFDGEIYTLLPGGEAQKVNISIVSDRNDKDIIRQIKSSGATEMAVSPDGKEVAFVLRGDVYVTSVEYKTTKQITNTPCQERTVDFAPDGRTLVYASERGGLWQLYTSTIVRKDEKLFTYATELKEERLTNSDAASFQPQYSPDGKEIAFLENRSTIRVINLKTKDVRTVMDGKYQYSYSDGDQWFQWSPDSKWILSDYIGVGGWNNKDVVLLNADGKGEMVNLTESGYNDGNAKWVLGGKAMIWTSDRAGYRSHGSWGAEDDTYIMFFDAEAYDRFLMNKEETALLEEAEKAEKEKAGKKDEKDAKKKKEDADKDKEKKVEPLKFDLANRFDRIVRLTVNSSHMADAMLSAKGDKLYYLSVFEDGYDLWEHNLKENVTKVLLKKVGAGALQPDKEGKNIFLCARDGMKKIEIEGSKISPIEFEAFFDYRPYGEREYIFDHIWQQVNDKFYVADLQGTDWNGYKETYKRFLPYINNNYDFAEMLSEMLGELNGSHTGARYYASGAALPTAALGVFYDEAYAGDGLKIKEIIAQSPLTKKKTDVKPGCIIEKVDGVAIKAGADYFPLLEGKAGRKVILSVYDPVTGKRFEETLKPISYGAQNELLYKRWVENCRKKVDEYSGGRIAYIHIKGMDSPSFRKIYSDLLSESSRKKEAVVVDTRHNGGGWLHEQVATLLSGKEYERFVPRGQYIGSDPFDRWLKPSCMLVCEDNYSNAHGTPFVYKTLGIGKLIGAPVAGTMTAVWWESQIDPSIVFGIPQVGCMDMQGNYLENRTLQPDILVYNEPEAVLKGEDAQLKAAVDHLLKRLPQKK</sequence>
<dbReference type="Pfam" id="PF03572">
    <property type="entry name" value="Peptidase_S41"/>
    <property type="match status" value="1"/>
</dbReference>
<evidence type="ECO:0000259" key="11">
    <source>
        <dbReference type="Pfam" id="PF14684"/>
    </source>
</evidence>
<comment type="caution">
    <text evidence="13">The sequence shown here is derived from an EMBL/GenBank/DDBJ whole genome shotgun (WGS) entry which is preliminary data.</text>
</comment>
<feature type="region of interest" description="Disordered" evidence="9">
    <location>
        <begin position="592"/>
        <end position="618"/>
    </location>
</feature>
<dbReference type="InterPro" id="IPR005151">
    <property type="entry name" value="Tail-specific_protease"/>
</dbReference>
<evidence type="ECO:0000256" key="7">
    <source>
        <dbReference type="PIRNR" id="PIRNR036421"/>
    </source>
</evidence>
<evidence type="ECO:0000256" key="5">
    <source>
        <dbReference type="ARBA" id="ARBA00022801"/>
    </source>
</evidence>
<feature type="active site" description="Charge relay system" evidence="8">
    <location>
        <position position="1071"/>
    </location>
</feature>
<evidence type="ECO:0000256" key="4">
    <source>
        <dbReference type="ARBA" id="ARBA00022670"/>
    </source>
</evidence>
<keyword evidence="4 7" id="KW-0645">Protease</keyword>
<dbReference type="Gene3D" id="2.120.10.30">
    <property type="entry name" value="TolB, C-terminal domain"/>
    <property type="match status" value="1"/>
</dbReference>